<organism evidence="3 4">
    <name type="scientific">Candidatus Methylobacter oryzae</name>
    <dbReference type="NCBI Taxonomy" id="2497749"/>
    <lineage>
        <taxon>Bacteria</taxon>
        <taxon>Pseudomonadati</taxon>
        <taxon>Pseudomonadota</taxon>
        <taxon>Gammaproteobacteria</taxon>
        <taxon>Methylococcales</taxon>
        <taxon>Methylococcaceae</taxon>
        <taxon>Methylobacter</taxon>
    </lineage>
</organism>
<comment type="caution">
    <text evidence="3">The sequence shown here is derived from an EMBL/GenBank/DDBJ whole genome shotgun (WGS) entry which is preliminary data.</text>
</comment>
<keyword evidence="4" id="KW-1185">Reference proteome</keyword>
<dbReference type="SUPFAM" id="SSF74650">
    <property type="entry name" value="Galactose mutarotase-like"/>
    <property type="match status" value="1"/>
</dbReference>
<dbReference type="GO" id="GO:0016787">
    <property type="term" value="F:hydrolase activity"/>
    <property type="evidence" value="ECO:0007669"/>
    <property type="project" value="UniProtKB-KW"/>
</dbReference>
<dbReference type="InterPro" id="IPR011613">
    <property type="entry name" value="GH15-like"/>
</dbReference>
<accession>A0ABY3CCN9</accession>
<dbReference type="CDD" id="cd07430">
    <property type="entry name" value="GH15_N"/>
    <property type="match status" value="1"/>
</dbReference>
<feature type="domain" description="GH15-like" evidence="1">
    <location>
        <begin position="277"/>
        <end position="348"/>
    </location>
</feature>
<dbReference type="Proteomes" id="UP000733744">
    <property type="component" value="Unassembled WGS sequence"/>
</dbReference>
<gene>
    <name evidence="3" type="ORF">EKO24_006610</name>
</gene>
<dbReference type="PANTHER" id="PTHR31616">
    <property type="entry name" value="TREHALASE"/>
    <property type="match status" value="1"/>
</dbReference>
<dbReference type="InterPro" id="IPR012341">
    <property type="entry name" value="6hp_glycosidase-like_sf"/>
</dbReference>
<dbReference type="EMBL" id="RYFG02000055">
    <property type="protein sequence ID" value="TRW99768.1"/>
    <property type="molecule type" value="Genomic_DNA"/>
</dbReference>
<name>A0ABY3CCN9_9GAMM</name>
<dbReference type="PANTHER" id="PTHR31616:SF0">
    <property type="entry name" value="GLUCAN 1,4-ALPHA-GLUCOSIDASE"/>
    <property type="match status" value="1"/>
</dbReference>
<feature type="domain" description="Glucodextranase N-terminal" evidence="2">
    <location>
        <begin position="6"/>
        <end position="256"/>
    </location>
</feature>
<keyword evidence="3" id="KW-0378">Hydrolase</keyword>
<dbReference type="Gene3D" id="2.70.98.10">
    <property type="match status" value="1"/>
</dbReference>
<dbReference type="SUPFAM" id="SSF48208">
    <property type="entry name" value="Six-hairpin glycosidases"/>
    <property type="match status" value="1"/>
</dbReference>
<evidence type="ECO:0000259" key="2">
    <source>
        <dbReference type="Pfam" id="PF09137"/>
    </source>
</evidence>
<dbReference type="Gene3D" id="1.50.10.10">
    <property type="match status" value="1"/>
</dbReference>
<dbReference type="InterPro" id="IPR014718">
    <property type="entry name" value="GH-type_carb-bd"/>
</dbReference>
<evidence type="ECO:0000313" key="4">
    <source>
        <dbReference type="Proteomes" id="UP000733744"/>
    </source>
</evidence>
<evidence type="ECO:0000259" key="1">
    <source>
        <dbReference type="Pfam" id="PF00723"/>
    </source>
</evidence>
<dbReference type="InterPro" id="IPR011013">
    <property type="entry name" value="Gal_mutarotase_sf_dom"/>
</dbReference>
<dbReference type="RefSeq" id="WP_127028966.1">
    <property type="nucleotide sequence ID" value="NZ_RYFG02000055.1"/>
</dbReference>
<sequence>MIEPSSPTWAPAVKDAVGTALGTSRVWFTIAQGIITEVYYPRLDIPQLKDLGFIVANGSDFWIEIRRLNDYTLTWQDEAIPAIAITHQHPRFALSLKICVDPERDVLAVDFLLTGDAGLQLYLLAAPRLGEDANHNLAWTGEWEGHPLLWAEQGPFGIALAAVDRTGYPALSQRSVGIVGNSDGWQDFKHNNAMTWHYNQAGPGEVALTAQLPCSGNLAVGFAGSREAAATLASQSLTSGFEALWLEYCRNWRQWLDTLHWPKQLDTLLEAKSIALLRRSATVLKVHEDHTFPGAFIASLSVPWGEASTSRGGYHLVWSRDLVETAGALLALGDTADVKRSLIYLISTQRANGHWLQNQWLGGKPFWQGIQLDETAFPVLLASALADRNALGDIRVDDMVRRALGYIVREGPTTAQDRWEEDPGINTFTVAVVIAALVEGSRFLNDRERDCALMLADTWNFRLEEYTWVTNTALSKQLGVPGYYMRSAPKDILIDEGAKYEHLLIKNRQNNPGIPADEQLAIDCLQLVRFGLRAADDPTMVSSLKAIDLLLKTDTPYGPVWHRYNGDGYGEHDDGTPFNGWGKGRGWPLLTGERGHMALLSGQDALPYLHAMARMTGKGGLLPEQVWDSEPIPERNLYPGQPNGSATPLVWAHAEFIKLALSIVAGEPVDRPAHAWERYQGRHLELDFALWQPRQRVKQLVAGQELRILLAEPAQVHWGKNGWREVKNMFTEDWGLGHVARLPTTGFTAGEQINFTFYWLNRKAWQNEDFHVEVIVKGSP</sequence>
<dbReference type="InterPro" id="IPR015220">
    <property type="entry name" value="Glucodextranase_N"/>
</dbReference>
<dbReference type="Pfam" id="PF00723">
    <property type="entry name" value="Glyco_hydro_15"/>
    <property type="match status" value="2"/>
</dbReference>
<proteinExistence type="predicted"/>
<dbReference type="InterPro" id="IPR008928">
    <property type="entry name" value="6-hairpin_glycosidase_sf"/>
</dbReference>
<reference evidence="3 4" key="1">
    <citation type="journal article" date="2019" name="Antonie Van Leeuwenhoek">
        <title>Description of 'Ca. Methylobacter oryzae' KRF1, a novel species from the environmentally important Methylobacter clade 2.</title>
        <authorList>
            <person name="Khatri K."/>
            <person name="Mohite J.A."/>
            <person name="Pandit P.S."/>
            <person name="Bahulikar R."/>
            <person name="Rahalkar M.C."/>
        </authorList>
    </citation>
    <scope>NUCLEOTIDE SEQUENCE [LARGE SCALE GENOMIC DNA]</scope>
    <source>
        <strain evidence="3 4">KRF1</strain>
    </source>
</reference>
<protein>
    <submittedName>
        <fullName evidence="3">Glycosyl hydrolase</fullName>
    </submittedName>
</protein>
<dbReference type="Pfam" id="PF09137">
    <property type="entry name" value="Glucodextran_N"/>
    <property type="match status" value="1"/>
</dbReference>
<evidence type="ECO:0000313" key="3">
    <source>
        <dbReference type="EMBL" id="TRW99768.1"/>
    </source>
</evidence>
<feature type="domain" description="GH15-like" evidence="1">
    <location>
        <begin position="360"/>
        <end position="660"/>
    </location>
</feature>